<evidence type="ECO:0000259" key="6">
    <source>
        <dbReference type="Pfam" id="PF01515"/>
    </source>
</evidence>
<organism evidence="7">
    <name type="scientific">marine sediment metagenome</name>
    <dbReference type="NCBI Taxonomy" id="412755"/>
    <lineage>
        <taxon>unclassified sequences</taxon>
        <taxon>metagenomes</taxon>
        <taxon>ecological metagenomes</taxon>
    </lineage>
</organism>
<dbReference type="SUPFAM" id="SSF53659">
    <property type="entry name" value="Isocitrate/Isopropylmalate dehydrogenase-like"/>
    <property type="match status" value="1"/>
</dbReference>
<accession>X1MSW7</accession>
<keyword evidence="3" id="KW-0418">Kinase</keyword>
<keyword evidence="1" id="KW-0808">Transferase</keyword>
<dbReference type="InterPro" id="IPR043129">
    <property type="entry name" value="ATPase_NBD"/>
</dbReference>
<dbReference type="GO" id="GO:0005524">
    <property type="term" value="F:ATP binding"/>
    <property type="evidence" value="ECO:0007669"/>
    <property type="project" value="UniProtKB-KW"/>
</dbReference>
<dbReference type="PROSITE" id="PS01075">
    <property type="entry name" value="ACETATE_KINASE_1"/>
    <property type="match status" value="1"/>
</dbReference>
<sequence>MKENILVINPGSTSTKIAIFNQEGKEIFKETISHSAEELSQFKFLLEQGPVRKKIILDTLKKKNVDTDSLKAIIGRGGVLKPLKALKDCYNFGFGEGILVGDKAEIEKSISLLGESNFVKEIIEAKDDLEKARLSVERVKEGGTLLKGKIKTATLLKAVLNKEWGLRTDKIVSDVFIFEDKREGNSKFVLMSDGGINLKPDVKTLVAIINNAVEVACKLGIKTPKVALLAAVETINPDMEETIKAGMISKMNERKQITGCIIDGPLALDNAISEFAAQKKGITSPVAGKADILIVPDIAAGNIFGKALTYYANYQTGHTLVGTKAPVIIPSRADKSDVKLNCIALSILCSK</sequence>
<dbReference type="Gene3D" id="3.40.718.10">
    <property type="entry name" value="Isopropylmalate Dehydrogenase"/>
    <property type="match status" value="1"/>
</dbReference>
<evidence type="ECO:0000256" key="1">
    <source>
        <dbReference type="ARBA" id="ARBA00022679"/>
    </source>
</evidence>
<dbReference type="GO" id="GO:0016746">
    <property type="term" value="F:acyltransferase activity"/>
    <property type="evidence" value="ECO:0007669"/>
    <property type="project" value="UniProtKB-KW"/>
</dbReference>
<comment type="caution">
    <text evidence="7">The sequence shown here is derived from an EMBL/GenBank/DDBJ whole genome shotgun (WGS) entry which is preliminary data.</text>
</comment>
<evidence type="ECO:0000256" key="2">
    <source>
        <dbReference type="ARBA" id="ARBA00022741"/>
    </source>
</evidence>
<evidence type="ECO:0000256" key="5">
    <source>
        <dbReference type="ARBA" id="ARBA00023315"/>
    </source>
</evidence>
<evidence type="ECO:0000313" key="7">
    <source>
        <dbReference type="EMBL" id="GAI17800.1"/>
    </source>
</evidence>
<dbReference type="Gene3D" id="3.30.420.40">
    <property type="match status" value="1"/>
</dbReference>
<protein>
    <recommendedName>
        <fullName evidence="6">Phosphate acetyl/butaryl transferase domain-containing protein</fullName>
    </recommendedName>
</protein>
<keyword evidence="4" id="KW-0067">ATP-binding</keyword>
<dbReference type="InterPro" id="IPR002505">
    <property type="entry name" value="PTA_PTB"/>
</dbReference>
<evidence type="ECO:0000256" key="4">
    <source>
        <dbReference type="ARBA" id="ARBA00022840"/>
    </source>
</evidence>
<dbReference type="PANTHER" id="PTHR43356:SF2">
    <property type="entry name" value="PHOSPHATE ACETYLTRANSFERASE"/>
    <property type="match status" value="1"/>
</dbReference>
<dbReference type="SUPFAM" id="SSF53067">
    <property type="entry name" value="Actin-like ATPase domain"/>
    <property type="match status" value="1"/>
</dbReference>
<evidence type="ECO:0000256" key="3">
    <source>
        <dbReference type="ARBA" id="ARBA00022777"/>
    </source>
</evidence>
<dbReference type="GO" id="GO:0016301">
    <property type="term" value="F:kinase activity"/>
    <property type="evidence" value="ECO:0007669"/>
    <property type="project" value="UniProtKB-KW"/>
</dbReference>
<proteinExistence type="predicted"/>
<dbReference type="InterPro" id="IPR050500">
    <property type="entry name" value="Phos_Acetyltrans/Butyryltrans"/>
</dbReference>
<feature type="domain" description="Phosphate acetyl/butaryl transferase" evidence="6">
    <location>
        <begin position="143"/>
        <end position="346"/>
    </location>
</feature>
<dbReference type="EMBL" id="BARV01006906">
    <property type="protein sequence ID" value="GAI17800.1"/>
    <property type="molecule type" value="Genomic_DNA"/>
</dbReference>
<dbReference type="InterPro" id="IPR023865">
    <property type="entry name" value="Aliphatic_acid_kinase_CS"/>
</dbReference>
<keyword evidence="5" id="KW-0012">Acyltransferase</keyword>
<name>X1MSW7_9ZZZZ</name>
<dbReference type="AlphaFoldDB" id="X1MSW7"/>
<gene>
    <name evidence="7" type="ORF">S06H3_14129</name>
</gene>
<dbReference type="GO" id="GO:0016774">
    <property type="term" value="F:phosphotransferase activity, carboxyl group as acceptor"/>
    <property type="evidence" value="ECO:0007669"/>
    <property type="project" value="InterPro"/>
</dbReference>
<reference evidence="7" key="1">
    <citation type="journal article" date="2014" name="Front. Microbiol.">
        <title>High frequency of phylogenetically diverse reductive dehalogenase-homologous genes in deep subseafloor sedimentary metagenomes.</title>
        <authorList>
            <person name="Kawai M."/>
            <person name="Futagami T."/>
            <person name="Toyoda A."/>
            <person name="Takaki Y."/>
            <person name="Nishi S."/>
            <person name="Hori S."/>
            <person name="Arai W."/>
            <person name="Tsubouchi T."/>
            <person name="Morono Y."/>
            <person name="Uchiyama I."/>
            <person name="Ito T."/>
            <person name="Fujiyama A."/>
            <person name="Inagaki F."/>
            <person name="Takami H."/>
        </authorList>
    </citation>
    <scope>NUCLEOTIDE SEQUENCE</scope>
    <source>
        <strain evidence="7">Expedition CK06-06</strain>
    </source>
</reference>
<keyword evidence="2" id="KW-0547">Nucleotide-binding</keyword>
<dbReference type="PANTHER" id="PTHR43356">
    <property type="entry name" value="PHOSPHATE ACETYLTRANSFERASE"/>
    <property type="match status" value="1"/>
</dbReference>
<dbReference type="Pfam" id="PF01515">
    <property type="entry name" value="PTA_PTB"/>
    <property type="match status" value="1"/>
</dbReference>